<keyword evidence="2" id="KW-0408">Iron</keyword>
<evidence type="ECO:0000256" key="1">
    <source>
        <dbReference type="ARBA" id="ARBA00008416"/>
    </source>
</evidence>
<dbReference type="PANTHER" id="PTHR13903:SF8">
    <property type="entry name" value="PIRIN"/>
    <property type="match status" value="1"/>
</dbReference>
<dbReference type="Pfam" id="PF02678">
    <property type="entry name" value="Pirin"/>
    <property type="match status" value="1"/>
</dbReference>
<dbReference type="RefSeq" id="WP_203386582.1">
    <property type="nucleotide sequence ID" value="NZ_CP064781.1"/>
</dbReference>
<keyword evidence="2" id="KW-0479">Metal-binding</keyword>
<evidence type="ECO:0000259" key="5">
    <source>
        <dbReference type="Pfam" id="PF05726"/>
    </source>
</evidence>
<name>A0A974SN88_9RHOO</name>
<comment type="cofactor">
    <cofactor evidence="2">
        <name>Fe cation</name>
        <dbReference type="ChEBI" id="CHEBI:24875"/>
    </cofactor>
    <text evidence="2">Binds 1 Fe cation per subunit.</text>
</comment>
<dbReference type="InterPro" id="IPR008778">
    <property type="entry name" value="Pirin_C_dom"/>
</dbReference>
<reference evidence="6" key="1">
    <citation type="submission" date="2020-11" db="EMBL/GenBank/DDBJ databases">
        <title>Azospira restricta DSM 18626 genome sequence.</title>
        <authorList>
            <person name="Moe W.M."/>
        </authorList>
    </citation>
    <scope>NUCLEOTIDE SEQUENCE</scope>
    <source>
        <strain evidence="6">DSM 18626</strain>
    </source>
</reference>
<dbReference type="PANTHER" id="PTHR13903">
    <property type="entry name" value="PIRIN-RELATED"/>
    <property type="match status" value="1"/>
</dbReference>
<dbReference type="CDD" id="cd02247">
    <property type="entry name" value="cupin_pirin_C"/>
    <property type="match status" value="1"/>
</dbReference>
<dbReference type="AlphaFoldDB" id="A0A974SN88"/>
<evidence type="ECO:0000256" key="2">
    <source>
        <dbReference type="PIRSR" id="PIRSR006232-1"/>
    </source>
</evidence>
<organism evidence="6 7">
    <name type="scientific">Azospira restricta</name>
    <dbReference type="NCBI Taxonomy" id="404405"/>
    <lineage>
        <taxon>Bacteria</taxon>
        <taxon>Pseudomonadati</taxon>
        <taxon>Pseudomonadota</taxon>
        <taxon>Betaproteobacteria</taxon>
        <taxon>Rhodocyclales</taxon>
        <taxon>Rhodocyclaceae</taxon>
        <taxon>Azospira</taxon>
    </lineage>
</organism>
<dbReference type="Proteomes" id="UP000663444">
    <property type="component" value="Chromosome"/>
</dbReference>
<dbReference type="InterPro" id="IPR012093">
    <property type="entry name" value="Pirin"/>
</dbReference>
<comment type="similarity">
    <text evidence="1 3">Belongs to the pirin family.</text>
</comment>
<sequence length="304" mass="32627">MKPGKPQRPPPPPIERIAARSAEIGGSIPVRRVLPVRGRRTIGAWCFLDHAGPASFAPGAGMRVGAHPHTGLQTFTWLIEGEVLHRDSLGNEQLIRPGQVNLMTAGRGVVHTEESLPGERRLHAAQLWIALPPEVAGCAPAFEHHPALPQWRIGGCRATLLAGSFGGQVAPTRLHSPLVGLDLMSPENAAIGLPLDPSFEYGILPLTGEVHLGGERIAADELAYLGSGRNALALDLAPGTRLLLIGGEPRREEIVIWWNFVGGSKEDVAQAQRDWESGYGERFGRVAGYDGEPLKAPPLPWVGR</sequence>
<dbReference type="SUPFAM" id="SSF51182">
    <property type="entry name" value="RmlC-like cupins"/>
    <property type="match status" value="1"/>
</dbReference>
<feature type="binding site" evidence="2">
    <location>
        <position position="111"/>
    </location>
    <ligand>
        <name>Fe cation</name>
        <dbReference type="ChEBI" id="CHEBI:24875"/>
    </ligand>
</feature>
<dbReference type="GO" id="GO:0046872">
    <property type="term" value="F:metal ion binding"/>
    <property type="evidence" value="ECO:0007669"/>
    <property type="project" value="UniProtKB-KW"/>
</dbReference>
<feature type="binding site" evidence="2">
    <location>
        <position position="69"/>
    </location>
    <ligand>
        <name>Fe cation</name>
        <dbReference type="ChEBI" id="CHEBI:24875"/>
    </ligand>
</feature>
<dbReference type="CDD" id="cd02909">
    <property type="entry name" value="cupin_pirin_N"/>
    <property type="match status" value="1"/>
</dbReference>
<keyword evidence="7" id="KW-1185">Reference proteome</keyword>
<protein>
    <submittedName>
        <fullName evidence="6">Pirin family protein</fullName>
    </submittedName>
</protein>
<accession>A0A974SN88</accession>
<dbReference type="Gene3D" id="2.60.120.10">
    <property type="entry name" value="Jelly Rolls"/>
    <property type="match status" value="1"/>
</dbReference>
<evidence type="ECO:0000313" key="6">
    <source>
        <dbReference type="EMBL" id="QRJ63054.1"/>
    </source>
</evidence>
<dbReference type="InterPro" id="IPR014710">
    <property type="entry name" value="RmlC-like_jellyroll"/>
</dbReference>
<feature type="domain" description="Pirin N-terminal" evidence="4">
    <location>
        <begin position="31"/>
        <end position="129"/>
    </location>
</feature>
<feature type="binding site" evidence="2">
    <location>
        <position position="113"/>
    </location>
    <ligand>
        <name>Fe cation</name>
        <dbReference type="ChEBI" id="CHEBI:24875"/>
    </ligand>
</feature>
<dbReference type="KEGG" id="ares:IWH25_15060"/>
<gene>
    <name evidence="6" type="ORF">IWH25_15060</name>
</gene>
<dbReference type="EMBL" id="CP064781">
    <property type="protein sequence ID" value="QRJ63054.1"/>
    <property type="molecule type" value="Genomic_DNA"/>
</dbReference>
<evidence type="ECO:0000256" key="3">
    <source>
        <dbReference type="RuleBase" id="RU003457"/>
    </source>
</evidence>
<dbReference type="InterPro" id="IPR003829">
    <property type="entry name" value="Pirin_N_dom"/>
</dbReference>
<evidence type="ECO:0000313" key="7">
    <source>
        <dbReference type="Proteomes" id="UP000663444"/>
    </source>
</evidence>
<feature type="domain" description="Pirin C-terminal" evidence="5">
    <location>
        <begin position="182"/>
        <end position="278"/>
    </location>
</feature>
<feature type="binding site" evidence="2">
    <location>
        <position position="67"/>
    </location>
    <ligand>
        <name>Fe cation</name>
        <dbReference type="ChEBI" id="CHEBI:24875"/>
    </ligand>
</feature>
<dbReference type="Pfam" id="PF05726">
    <property type="entry name" value="Pirin_C"/>
    <property type="match status" value="1"/>
</dbReference>
<evidence type="ECO:0000259" key="4">
    <source>
        <dbReference type="Pfam" id="PF02678"/>
    </source>
</evidence>
<proteinExistence type="inferred from homology"/>
<dbReference type="PIRSF" id="PIRSF006232">
    <property type="entry name" value="Pirin"/>
    <property type="match status" value="1"/>
</dbReference>
<dbReference type="InterPro" id="IPR011051">
    <property type="entry name" value="RmlC_Cupin_sf"/>
</dbReference>